<evidence type="ECO:0000313" key="3">
    <source>
        <dbReference type="Proteomes" id="UP000789901"/>
    </source>
</evidence>
<proteinExistence type="predicted"/>
<dbReference type="EMBL" id="CAJVQB010028075">
    <property type="protein sequence ID" value="CAG8811698.1"/>
    <property type="molecule type" value="Genomic_DNA"/>
</dbReference>
<name>A0ABN7W1R7_GIGMA</name>
<sequence>MVRHCKTRERLPPLKSTASAAEIIRWKESLQVDDCYRALFEKNSEEVFWVSIITRTNFSMVAIPTLTNYYCAFTLAMCDILLNLRSKTVLCKDKLMKRRMSQYLNDFDNGSPNHNSAEEIMNSEIAGRPAAKMVRQSSSKLEPEPNPVPVCRRSSSMMSIEELDELFEINQ</sequence>
<organism evidence="2 3">
    <name type="scientific">Gigaspora margarita</name>
    <dbReference type="NCBI Taxonomy" id="4874"/>
    <lineage>
        <taxon>Eukaryota</taxon>
        <taxon>Fungi</taxon>
        <taxon>Fungi incertae sedis</taxon>
        <taxon>Mucoromycota</taxon>
        <taxon>Glomeromycotina</taxon>
        <taxon>Glomeromycetes</taxon>
        <taxon>Diversisporales</taxon>
        <taxon>Gigasporaceae</taxon>
        <taxon>Gigaspora</taxon>
    </lineage>
</organism>
<keyword evidence="3" id="KW-1185">Reference proteome</keyword>
<evidence type="ECO:0000256" key="1">
    <source>
        <dbReference type="SAM" id="MobiDB-lite"/>
    </source>
</evidence>
<gene>
    <name evidence="2" type="ORF">GMARGA_LOCUS25396</name>
</gene>
<evidence type="ECO:0000313" key="2">
    <source>
        <dbReference type="EMBL" id="CAG8811698.1"/>
    </source>
</evidence>
<accession>A0ABN7W1R7</accession>
<feature type="region of interest" description="Disordered" evidence="1">
    <location>
        <begin position="132"/>
        <end position="154"/>
    </location>
</feature>
<comment type="caution">
    <text evidence="2">The sequence shown here is derived from an EMBL/GenBank/DDBJ whole genome shotgun (WGS) entry which is preliminary data.</text>
</comment>
<reference evidence="2 3" key="1">
    <citation type="submission" date="2021-06" db="EMBL/GenBank/DDBJ databases">
        <authorList>
            <person name="Kallberg Y."/>
            <person name="Tangrot J."/>
            <person name="Rosling A."/>
        </authorList>
    </citation>
    <scope>NUCLEOTIDE SEQUENCE [LARGE SCALE GENOMIC DNA]</scope>
    <source>
        <strain evidence="2 3">120-4 pot B 10/14</strain>
    </source>
</reference>
<protein>
    <submittedName>
        <fullName evidence="2">28545_t:CDS:1</fullName>
    </submittedName>
</protein>
<dbReference type="Proteomes" id="UP000789901">
    <property type="component" value="Unassembled WGS sequence"/>
</dbReference>